<dbReference type="AlphaFoldDB" id="A0A6J7VUL9"/>
<organism evidence="3">
    <name type="scientific">freshwater metagenome</name>
    <dbReference type="NCBI Taxonomy" id="449393"/>
    <lineage>
        <taxon>unclassified sequences</taxon>
        <taxon>metagenomes</taxon>
        <taxon>ecological metagenomes</taxon>
    </lineage>
</organism>
<dbReference type="GO" id="GO:0015937">
    <property type="term" value="P:coenzyme A biosynthetic process"/>
    <property type="evidence" value="ECO:0007669"/>
    <property type="project" value="InterPro"/>
</dbReference>
<keyword evidence="1" id="KW-0547">Nucleotide-binding</keyword>
<dbReference type="CDD" id="cd02022">
    <property type="entry name" value="DPCK"/>
    <property type="match status" value="1"/>
</dbReference>
<protein>
    <submittedName>
        <fullName evidence="3">Unannotated protein</fullName>
    </submittedName>
</protein>
<dbReference type="PANTHER" id="PTHR10695:SF46">
    <property type="entry name" value="BIFUNCTIONAL COENZYME A SYNTHASE-RELATED"/>
    <property type="match status" value="1"/>
</dbReference>
<gene>
    <name evidence="3" type="ORF">UFOPK4424_00270</name>
</gene>
<evidence type="ECO:0000256" key="1">
    <source>
        <dbReference type="ARBA" id="ARBA00022741"/>
    </source>
</evidence>
<dbReference type="EMBL" id="CAFBRW010000032">
    <property type="protein sequence ID" value="CAB5113029.1"/>
    <property type="molecule type" value="Genomic_DNA"/>
</dbReference>
<dbReference type="PANTHER" id="PTHR10695">
    <property type="entry name" value="DEPHOSPHO-COA KINASE-RELATED"/>
    <property type="match status" value="1"/>
</dbReference>
<reference evidence="3" key="1">
    <citation type="submission" date="2020-05" db="EMBL/GenBank/DDBJ databases">
        <authorList>
            <person name="Chiriac C."/>
            <person name="Salcher M."/>
            <person name="Ghai R."/>
            <person name="Kavagutti S V."/>
        </authorList>
    </citation>
    <scope>NUCLEOTIDE SEQUENCE</scope>
</reference>
<dbReference type="NCBIfam" id="TIGR00152">
    <property type="entry name" value="dephospho-CoA kinase"/>
    <property type="match status" value="1"/>
</dbReference>
<keyword evidence="2" id="KW-0067">ATP-binding</keyword>
<evidence type="ECO:0000313" key="3">
    <source>
        <dbReference type="EMBL" id="CAB5113029.1"/>
    </source>
</evidence>
<dbReference type="GO" id="GO:0005524">
    <property type="term" value="F:ATP binding"/>
    <property type="evidence" value="ECO:0007669"/>
    <property type="project" value="UniProtKB-KW"/>
</dbReference>
<dbReference type="Gene3D" id="3.40.50.300">
    <property type="entry name" value="P-loop containing nucleotide triphosphate hydrolases"/>
    <property type="match status" value="1"/>
</dbReference>
<dbReference type="Pfam" id="PF01121">
    <property type="entry name" value="CoaE"/>
    <property type="match status" value="1"/>
</dbReference>
<dbReference type="SUPFAM" id="SSF52540">
    <property type="entry name" value="P-loop containing nucleoside triphosphate hydrolases"/>
    <property type="match status" value="1"/>
</dbReference>
<accession>A0A6J7VUL9</accession>
<dbReference type="PROSITE" id="PS51219">
    <property type="entry name" value="DPCK"/>
    <property type="match status" value="1"/>
</dbReference>
<dbReference type="InterPro" id="IPR001977">
    <property type="entry name" value="Depp_CoAkinase"/>
</dbReference>
<dbReference type="HAMAP" id="MF_00376">
    <property type="entry name" value="Dephospho_CoA_kinase"/>
    <property type="match status" value="1"/>
</dbReference>
<dbReference type="InterPro" id="IPR027417">
    <property type="entry name" value="P-loop_NTPase"/>
</dbReference>
<sequence>MLVVGLTGGIGSGKSLAAQFFAELGALVIDADQLARDAIERGSDGFDQLIATFGDSILTNGLVDRRALGELVFRDKDAKRKLEGIIHPIVRQEFEEAVQSLEKDQVLIYEIPLLFETKAMERFDYIVTVESDLELRKERLLKKGLRISEIESRIAAQATREERTSIADQVFENNGSEDELLRSVENLWELLKMRSKG</sequence>
<dbReference type="GO" id="GO:0004140">
    <property type="term" value="F:dephospho-CoA kinase activity"/>
    <property type="evidence" value="ECO:0007669"/>
    <property type="project" value="InterPro"/>
</dbReference>
<name>A0A6J7VUL9_9ZZZZ</name>
<proteinExistence type="inferred from homology"/>
<evidence type="ECO:0000256" key="2">
    <source>
        <dbReference type="ARBA" id="ARBA00022840"/>
    </source>
</evidence>